<dbReference type="AlphaFoldDB" id="V6LE45"/>
<gene>
    <name evidence="1" type="ORF">SS50377_18271</name>
    <name evidence="2" type="ORF">SS50377_22543</name>
</gene>
<evidence type="ECO:0000313" key="3">
    <source>
        <dbReference type="Proteomes" id="UP000018208"/>
    </source>
</evidence>
<evidence type="ECO:0000313" key="1">
    <source>
        <dbReference type="EMBL" id="EST41966.1"/>
    </source>
</evidence>
<organism evidence="1">
    <name type="scientific">Spironucleus salmonicida</name>
    <dbReference type="NCBI Taxonomy" id="348837"/>
    <lineage>
        <taxon>Eukaryota</taxon>
        <taxon>Metamonada</taxon>
        <taxon>Diplomonadida</taxon>
        <taxon>Hexamitidae</taxon>
        <taxon>Hexamitinae</taxon>
        <taxon>Spironucleus</taxon>
    </lineage>
</organism>
<dbReference type="Proteomes" id="UP000018208">
    <property type="component" value="Unassembled WGS sequence"/>
</dbReference>
<protein>
    <submittedName>
        <fullName evidence="1">Uncharacterized protein</fullName>
    </submittedName>
</protein>
<evidence type="ECO:0000313" key="2">
    <source>
        <dbReference type="EMBL" id="KAH0574927.1"/>
    </source>
</evidence>
<reference evidence="2" key="2">
    <citation type="submission" date="2020-12" db="EMBL/GenBank/DDBJ databases">
        <title>New Spironucleus salmonicida genome in near-complete chromosomes.</title>
        <authorList>
            <person name="Xu F."/>
            <person name="Kurt Z."/>
            <person name="Jimenez-Gonzalez A."/>
            <person name="Astvaldsson A."/>
            <person name="Andersson J.O."/>
            <person name="Svard S.G."/>
        </authorList>
    </citation>
    <scope>NUCLEOTIDE SEQUENCE</scope>
    <source>
        <strain evidence="2">ATCC 50377</strain>
    </source>
</reference>
<proteinExistence type="predicted"/>
<dbReference type="EMBL" id="AUWU02000003">
    <property type="protein sequence ID" value="KAH0574927.1"/>
    <property type="molecule type" value="Genomic_DNA"/>
</dbReference>
<sequence>MCEFVNQPAPSSARTRRMLAAPGKHPCAMAECPRTASKWRQLGLGETAVRIASLPELAAVGIGSCTQASCCENCLWRRRPPIPRRQPRVQRIPQNPQRTELLERCGFSGNRWHQDDLQCSDGECQREPFGVRGGHSWADARRDSIIMYSENNAYQ</sequence>
<name>V6LE45_9EUKA</name>
<dbReference type="VEuPathDB" id="GiardiaDB:SS50377_22543"/>
<reference evidence="1 2" key="1">
    <citation type="journal article" date="2014" name="PLoS Genet.">
        <title>The Genome of Spironucleus salmonicida Highlights a Fish Pathogen Adapted to Fluctuating Environments.</title>
        <authorList>
            <person name="Xu F."/>
            <person name="Jerlstrom-Hultqvist J."/>
            <person name="Einarsson E."/>
            <person name="Astvaldsson A."/>
            <person name="Svard S.G."/>
            <person name="Andersson J.O."/>
        </authorList>
    </citation>
    <scope>NUCLEOTIDE SEQUENCE</scope>
    <source>
        <strain evidence="2">ATCC 50377</strain>
    </source>
</reference>
<keyword evidence="3" id="KW-1185">Reference proteome</keyword>
<dbReference type="EMBL" id="KI546166">
    <property type="protein sequence ID" value="EST41966.1"/>
    <property type="molecule type" value="Genomic_DNA"/>
</dbReference>
<accession>V6LE45</accession>